<keyword evidence="3" id="KW-1185">Reference proteome</keyword>
<feature type="region of interest" description="Disordered" evidence="1">
    <location>
        <begin position="77"/>
        <end position="127"/>
    </location>
</feature>
<dbReference type="EMBL" id="JAKOGI010000312">
    <property type="protein sequence ID" value="KAJ8437209.1"/>
    <property type="molecule type" value="Genomic_DNA"/>
</dbReference>
<sequence length="246" mass="28378">MDDGLSVGKIKLEDVTIGHFRCLLKNDDDALVVENVMGTNREWIYGRLDGKHSNEEFIHKVSFQVYEKDGQVRYISSAHDDDYSSAGNGSNDFEMREDEDDPSLYDDNNKDIITNDDDMGKVQDKRRHTERELYQKSIYGLMESYHRPYLTPSRVSIMCTCLSNLPPEELQLWWRTFEIEGQCTWPPELTEEVKEGWLNRTEEPNAATLHCQGPISTLQLARRMIKEGKTPTPSALFARSHSKNDP</sequence>
<evidence type="ECO:0000256" key="1">
    <source>
        <dbReference type="SAM" id="MobiDB-lite"/>
    </source>
</evidence>
<organism evidence="2 3">
    <name type="scientific">Carnegiea gigantea</name>
    <dbReference type="NCBI Taxonomy" id="171969"/>
    <lineage>
        <taxon>Eukaryota</taxon>
        <taxon>Viridiplantae</taxon>
        <taxon>Streptophyta</taxon>
        <taxon>Embryophyta</taxon>
        <taxon>Tracheophyta</taxon>
        <taxon>Spermatophyta</taxon>
        <taxon>Magnoliopsida</taxon>
        <taxon>eudicotyledons</taxon>
        <taxon>Gunneridae</taxon>
        <taxon>Pentapetalae</taxon>
        <taxon>Caryophyllales</taxon>
        <taxon>Cactineae</taxon>
        <taxon>Cactaceae</taxon>
        <taxon>Cactoideae</taxon>
        <taxon>Echinocereeae</taxon>
        <taxon>Carnegiea</taxon>
    </lineage>
</organism>
<evidence type="ECO:0000313" key="2">
    <source>
        <dbReference type="EMBL" id="KAJ8437209.1"/>
    </source>
</evidence>
<feature type="compositionally biased region" description="Acidic residues" evidence="1">
    <location>
        <begin position="95"/>
        <end position="104"/>
    </location>
</feature>
<dbReference type="Proteomes" id="UP001153076">
    <property type="component" value="Unassembled WGS sequence"/>
</dbReference>
<protein>
    <submittedName>
        <fullName evidence="2">Uncharacterized protein</fullName>
    </submittedName>
</protein>
<dbReference type="AlphaFoldDB" id="A0A9Q1K5H1"/>
<accession>A0A9Q1K5H1</accession>
<reference evidence="2" key="1">
    <citation type="submission" date="2022-04" db="EMBL/GenBank/DDBJ databases">
        <title>Carnegiea gigantea Genome sequencing and assembly v2.</title>
        <authorList>
            <person name="Copetti D."/>
            <person name="Sanderson M.J."/>
            <person name="Burquez A."/>
            <person name="Wojciechowski M.F."/>
        </authorList>
    </citation>
    <scope>NUCLEOTIDE SEQUENCE</scope>
    <source>
        <strain evidence="2">SGP5-SGP5p</strain>
        <tissue evidence="2">Aerial part</tissue>
    </source>
</reference>
<evidence type="ECO:0000313" key="3">
    <source>
        <dbReference type="Proteomes" id="UP001153076"/>
    </source>
</evidence>
<proteinExistence type="predicted"/>
<comment type="caution">
    <text evidence="2">The sequence shown here is derived from an EMBL/GenBank/DDBJ whole genome shotgun (WGS) entry which is preliminary data.</text>
</comment>
<name>A0A9Q1K5H1_9CARY</name>
<feature type="compositionally biased region" description="Basic and acidic residues" evidence="1">
    <location>
        <begin position="118"/>
        <end position="127"/>
    </location>
</feature>
<gene>
    <name evidence="2" type="ORF">Cgig2_010849</name>
</gene>